<proteinExistence type="inferred from homology"/>
<comment type="caution">
    <text evidence="5">The sequence shown here is derived from an EMBL/GenBank/DDBJ whole genome shotgun (WGS) entry which is preliminary data.</text>
</comment>
<dbReference type="Gene3D" id="3.40.630.30">
    <property type="match status" value="1"/>
</dbReference>
<evidence type="ECO:0000313" key="5">
    <source>
        <dbReference type="EMBL" id="MDH5162694.1"/>
    </source>
</evidence>
<keyword evidence="2" id="KW-0012">Acyltransferase</keyword>
<dbReference type="Pfam" id="PF13302">
    <property type="entry name" value="Acetyltransf_3"/>
    <property type="match status" value="1"/>
</dbReference>
<dbReference type="RefSeq" id="WP_280617548.1">
    <property type="nucleotide sequence ID" value="NZ_JAROYP010000010.1"/>
</dbReference>
<organism evidence="5 6">
    <name type="scientific">Heyndrickxia oleronia</name>
    <dbReference type="NCBI Taxonomy" id="38875"/>
    <lineage>
        <taxon>Bacteria</taxon>
        <taxon>Bacillati</taxon>
        <taxon>Bacillota</taxon>
        <taxon>Bacilli</taxon>
        <taxon>Bacillales</taxon>
        <taxon>Bacillaceae</taxon>
        <taxon>Heyndrickxia</taxon>
    </lineage>
</organism>
<evidence type="ECO:0000313" key="6">
    <source>
        <dbReference type="Proteomes" id="UP001159179"/>
    </source>
</evidence>
<reference evidence="5" key="1">
    <citation type="submission" date="2023-03" db="EMBL/GenBank/DDBJ databases">
        <title>Bacterial isolates from washroom surfaces on a university campus.</title>
        <authorList>
            <person name="Holman D.B."/>
            <person name="Gzyl K.E."/>
            <person name="Taheri A.E."/>
        </authorList>
    </citation>
    <scope>NUCLEOTIDE SEQUENCE</scope>
    <source>
        <strain evidence="5">RD03</strain>
    </source>
</reference>
<feature type="domain" description="N-acetyltransferase" evidence="4">
    <location>
        <begin position="10"/>
        <end position="165"/>
    </location>
</feature>
<dbReference type="AlphaFoldDB" id="A0AAW6T1Y1"/>
<sequence>MRLNFETERLIIQPFKNDDAYRIKELANDEILANILGLPYPYKLEHAQEWILTQPDVIAAGSEYPLKVVHKQWNEIIGTVTLRIDKKNNKGELGYWIGTDYWGNGFATEFVSKMIEFGFNELNVNKICASVLSKNKASKKVLEKSGLLKEGTLKQNRFLLNKYEDVDLYGLLKVEYISKKILGIATKGI</sequence>
<dbReference type="PANTHER" id="PTHR43792">
    <property type="entry name" value="GNAT FAMILY, PUTATIVE (AFU_ORTHOLOGUE AFUA_3G00765)-RELATED-RELATED"/>
    <property type="match status" value="1"/>
</dbReference>
<dbReference type="SUPFAM" id="SSF55729">
    <property type="entry name" value="Acyl-CoA N-acyltransferases (Nat)"/>
    <property type="match status" value="1"/>
</dbReference>
<dbReference type="InterPro" id="IPR016181">
    <property type="entry name" value="Acyl_CoA_acyltransferase"/>
</dbReference>
<gene>
    <name evidence="5" type="ORF">P5X88_17305</name>
</gene>
<dbReference type="Proteomes" id="UP001159179">
    <property type="component" value="Unassembled WGS sequence"/>
</dbReference>
<comment type="similarity">
    <text evidence="3">Belongs to the acetyltransferase family. RimJ subfamily.</text>
</comment>
<name>A0AAW6T1Y1_9BACI</name>
<dbReference type="GO" id="GO:0016747">
    <property type="term" value="F:acyltransferase activity, transferring groups other than amino-acyl groups"/>
    <property type="evidence" value="ECO:0007669"/>
    <property type="project" value="InterPro"/>
</dbReference>
<evidence type="ECO:0000256" key="1">
    <source>
        <dbReference type="ARBA" id="ARBA00022679"/>
    </source>
</evidence>
<protein>
    <submittedName>
        <fullName evidence="5">GNAT family N-acetyltransferase</fullName>
    </submittedName>
</protein>
<dbReference type="InterPro" id="IPR051531">
    <property type="entry name" value="N-acetyltransferase"/>
</dbReference>
<evidence type="ECO:0000256" key="2">
    <source>
        <dbReference type="ARBA" id="ARBA00023315"/>
    </source>
</evidence>
<dbReference type="PROSITE" id="PS51186">
    <property type="entry name" value="GNAT"/>
    <property type="match status" value="1"/>
</dbReference>
<dbReference type="InterPro" id="IPR000182">
    <property type="entry name" value="GNAT_dom"/>
</dbReference>
<evidence type="ECO:0000256" key="3">
    <source>
        <dbReference type="ARBA" id="ARBA00038502"/>
    </source>
</evidence>
<accession>A0AAW6T1Y1</accession>
<dbReference type="EMBL" id="JAROYP010000010">
    <property type="protein sequence ID" value="MDH5162694.1"/>
    <property type="molecule type" value="Genomic_DNA"/>
</dbReference>
<keyword evidence="1" id="KW-0808">Transferase</keyword>
<evidence type="ECO:0000259" key="4">
    <source>
        <dbReference type="PROSITE" id="PS51186"/>
    </source>
</evidence>
<dbReference type="PANTHER" id="PTHR43792:SF8">
    <property type="entry name" value="[RIBOSOMAL PROTEIN US5]-ALANINE N-ACETYLTRANSFERASE"/>
    <property type="match status" value="1"/>
</dbReference>